<protein>
    <recommendedName>
        <fullName evidence="5">Peptidyl-prolyl cis-trans isomerase</fullName>
        <shortName evidence="5">PPIase</shortName>
        <ecNumber evidence="5">5.2.1.8</ecNumber>
    </recommendedName>
</protein>
<dbReference type="SUPFAM" id="SSF50891">
    <property type="entry name" value="Cyclophilin-like"/>
    <property type="match status" value="1"/>
</dbReference>
<comment type="catalytic activity">
    <reaction evidence="5">
        <text>[protein]-peptidylproline (omega=180) = [protein]-peptidylproline (omega=0)</text>
        <dbReference type="Rhea" id="RHEA:16237"/>
        <dbReference type="Rhea" id="RHEA-COMP:10747"/>
        <dbReference type="Rhea" id="RHEA-COMP:10748"/>
        <dbReference type="ChEBI" id="CHEBI:83833"/>
        <dbReference type="ChEBI" id="CHEBI:83834"/>
        <dbReference type="EC" id="5.2.1.8"/>
    </reaction>
</comment>
<evidence type="ECO:0000256" key="1">
    <source>
        <dbReference type="ARBA" id="ARBA00002388"/>
    </source>
</evidence>
<dbReference type="EC" id="5.2.1.8" evidence="5"/>
<keyword evidence="3 5" id="KW-0697">Rotamase</keyword>
<evidence type="ECO:0000256" key="3">
    <source>
        <dbReference type="ARBA" id="ARBA00023110"/>
    </source>
</evidence>
<dbReference type="PANTHER" id="PTHR45625:SF4">
    <property type="entry name" value="PEPTIDYLPROLYL ISOMERASE DOMAIN AND WD REPEAT-CONTAINING PROTEIN 1"/>
    <property type="match status" value="1"/>
</dbReference>
<dbReference type="Gene3D" id="2.40.100.10">
    <property type="entry name" value="Cyclophilin-like"/>
    <property type="match status" value="1"/>
</dbReference>
<keyword evidence="4 5" id="KW-0413">Isomerase</keyword>
<comment type="function">
    <text evidence="1 5">PPIases accelerate the folding of proteins. It catalyzes the cis-trans isomerization of proline imidic peptide bonds in oligopeptides.</text>
</comment>
<dbReference type="STRING" id="341036.SAMN05660649_01070"/>
<evidence type="ECO:0000313" key="7">
    <source>
        <dbReference type="EMBL" id="SFG23418.1"/>
    </source>
</evidence>
<name>A0A1I2Q536_9FIRM</name>
<evidence type="ECO:0000256" key="5">
    <source>
        <dbReference type="RuleBase" id="RU363019"/>
    </source>
</evidence>
<proteinExistence type="inferred from homology"/>
<accession>A0A1I2Q536</accession>
<dbReference type="Proteomes" id="UP000199337">
    <property type="component" value="Unassembled WGS sequence"/>
</dbReference>
<dbReference type="InterPro" id="IPR024936">
    <property type="entry name" value="Cyclophilin-type_PPIase"/>
</dbReference>
<sequence>MEQMKKIMLNTNKGEIELELYPDKMPITVGNFLKLTEDGFYNGLTFHRVEQWVVQGGDPKGNGTGGPGWTIKLETHNDLKNLRGALAMARSANPDSAGSQFYILKTDASWLDGQYAVFGKVTKGMNVVDELEIGDKMAEVKVIE</sequence>
<dbReference type="AlphaFoldDB" id="A0A1I2Q536"/>
<evidence type="ECO:0000256" key="2">
    <source>
        <dbReference type="ARBA" id="ARBA00007365"/>
    </source>
</evidence>
<dbReference type="PANTHER" id="PTHR45625">
    <property type="entry name" value="PEPTIDYL-PROLYL CIS-TRANS ISOMERASE-RELATED"/>
    <property type="match status" value="1"/>
</dbReference>
<dbReference type="EMBL" id="FOOX01000003">
    <property type="protein sequence ID" value="SFG23418.1"/>
    <property type="molecule type" value="Genomic_DNA"/>
</dbReference>
<dbReference type="PROSITE" id="PS50072">
    <property type="entry name" value="CSA_PPIASE_2"/>
    <property type="match status" value="1"/>
</dbReference>
<feature type="domain" description="PPIase cyclophilin-type" evidence="6">
    <location>
        <begin position="14"/>
        <end position="132"/>
    </location>
</feature>
<gene>
    <name evidence="7" type="ORF">SAMN05660649_01070</name>
</gene>
<evidence type="ECO:0000259" key="6">
    <source>
        <dbReference type="PROSITE" id="PS50072"/>
    </source>
</evidence>
<dbReference type="InterPro" id="IPR044666">
    <property type="entry name" value="Cyclophilin_A-like"/>
</dbReference>
<organism evidence="7 8">
    <name type="scientific">Desulfotruncus arcticus DSM 17038</name>
    <dbReference type="NCBI Taxonomy" id="1121424"/>
    <lineage>
        <taxon>Bacteria</taxon>
        <taxon>Bacillati</taxon>
        <taxon>Bacillota</taxon>
        <taxon>Clostridia</taxon>
        <taxon>Eubacteriales</taxon>
        <taxon>Desulfallaceae</taxon>
        <taxon>Desulfotruncus</taxon>
    </lineage>
</organism>
<dbReference type="CDD" id="cd00317">
    <property type="entry name" value="cyclophilin"/>
    <property type="match status" value="1"/>
</dbReference>
<reference evidence="8" key="1">
    <citation type="submission" date="2016-10" db="EMBL/GenBank/DDBJ databases">
        <authorList>
            <person name="Varghese N."/>
            <person name="Submissions S."/>
        </authorList>
    </citation>
    <scope>NUCLEOTIDE SEQUENCE [LARGE SCALE GENOMIC DNA]</scope>
    <source>
        <strain evidence="8">DSM 17038</strain>
    </source>
</reference>
<keyword evidence="8" id="KW-1185">Reference proteome</keyword>
<evidence type="ECO:0000313" key="8">
    <source>
        <dbReference type="Proteomes" id="UP000199337"/>
    </source>
</evidence>
<evidence type="ECO:0000256" key="4">
    <source>
        <dbReference type="ARBA" id="ARBA00023235"/>
    </source>
</evidence>
<dbReference type="PIRSF" id="PIRSF001467">
    <property type="entry name" value="Peptidylpro_ismrse"/>
    <property type="match status" value="1"/>
</dbReference>
<dbReference type="Pfam" id="PF00160">
    <property type="entry name" value="Pro_isomerase"/>
    <property type="match status" value="1"/>
</dbReference>
<dbReference type="InterPro" id="IPR002130">
    <property type="entry name" value="Cyclophilin-type_PPIase_dom"/>
</dbReference>
<dbReference type="InterPro" id="IPR029000">
    <property type="entry name" value="Cyclophilin-like_dom_sf"/>
</dbReference>
<dbReference type="PRINTS" id="PR00153">
    <property type="entry name" value="CSAPPISMRASE"/>
</dbReference>
<comment type="similarity">
    <text evidence="2 5">Belongs to the cyclophilin-type PPIase family.</text>
</comment>
<dbReference type="GO" id="GO:0003755">
    <property type="term" value="F:peptidyl-prolyl cis-trans isomerase activity"/>
    <property type="evidence" value="ECO:0007669"/>
    <property type="project" value="UniProtKB-UniRule"/>
</dbReference>